<dbReference type="AlphaFoldDB" id="A0A1E4U346"/>
<evidence type="ECO:0000256" key="2">
    <source>
        <dbReference type="ARBA" id="ARBA00022679"/>
    </source>
</evidence>
<keyword evidence="3" id="KW-0949">S-adenosyl-L-methionine</keyword>
<dbReference type="PANTHER" id="PTHR46402:SF2">
    <property type="entry name" value="HISTONE-LYSINE N-TRIMETHYLTRANSFERASE SMYD5"/>
    <property type="match status" value="1"/>
</dbReference>
<dbReference type="EMBL" id="KV454011">
    <property type="protein sequence ID" value="ODV98434.1"/>
    <property type="molecule type" value="Genomic_DNA"/>
</dbReference>
<evidence type="ECO:0000256" key="3">
    <source>
        <dbReference type="ARBA" id="ARBA00022691"/>
    </source>
</evidence>
<dbReference type="Pfam" id="PF00856">
    <property type="entry name" value="SET"/>
    <property type="match status" value="1"/>
</dbReference>
<dbReference type="InterPro" id="IPR001214">
    <property type="entry name" value="SET_dom"/>
</dbReference>
<protein>
    <recommendedName>
        <fullName evidence="5">Histone-lysine N-methyltransferase SET5</fullName>
    </recommendedName>
    <alternativeName>
        <fullName evidence="4">SET domain-containing protein 5</fullName>
    </alternativeName>
</protein>
<evidence type="ECO:0000259" key="7">
    <source>
        <dbReference type="PROSITE" id="PS50280"/>
    </source>
</evidence>
<keyword evidence="2" id="KW-0808">Transferase</keyword>
<evidence type="ECO:0000313" key="9">
    <source>
        <dbReference type="Proteomes" id="UP000094236"/>
    </source>
</evidence>
<dbReference type="GO" id="GO:0032259">
    <property type="term" value="P:methylation"/>
    <property type="evidence" value="ECO:0007669"/>
    <property type="project" value="UniProtKB-KW"/>
</dbReference>
<evidence type="ECO:0000256" key="6">
    <source>
        <dbReference type="ARBA" id="ARBA00048619"/>
    </source>
</evidence>
<accession>A0A1E4U346</accession>
<dbReference type="InterPro" id="IPR046341">
    <property type="entry name" value="SET_dom_sf"/>
</dbReference>
<dbReference type="SUPFAM" id="SSF82199">
    <property type="entry name" value="SET domain"/>
    <property type="match status" value="1"/>
</dbReference>
<sequence length="508" mass="57855">MVAEKSSSLSHKIEILDINDKVPVAGTDENIQSETGESNQAVIVPHERMVIDDVIRIWKEDPSTESLGIPKLHALLKSRNSSWQLSEKRVKNLLKQHGLLANQPQFAYASEIKSEHTPELIIPPLIRTQSAKKSGKGLYAIKKIPKDTLLWEENQFIFIQPIDILSLIGLGKACSYCGKPLQARSTSNGVSILSGLDCNVCNQMWCSVSCKKLDSQLHPLLKHSLYTGDINKKTTKKIIDSKKWSIYEKFCVENQWQAAYAVGLIFAHELLDKTCLIKKQFNAMAKIRQDIRYKALDSSAGSFDNSNGGALFVQEQQEKLWQEGYQKFSDCFLKDHLTYEEFMEYLGTYNINNINNSLFLIQSHLNHNCDPNVVVKFGAKRTDGIKVYAKRDINSNEELTTTYVSPQHTVQTRKRELRVNWGFICNCQKCKEDEKLQQRRKSSVGAQQQQQQQNNSKKAIKDMLLNGENQEFELEIPNSSNINDNGNMSFGERRKSVRFDDKVIALTE</sequence>
<dbReference type="Proteomes" id="UP000094236">
    <property type="component" value="Unassembled WGS sequence"/>
</dbReference>
<organism evidence="8 9">
    <name type="scientific">Pachysolen tannophilus NRRL Y-2460</name>
    <dbReference type="NCBI Taxonomy" id="669874"/>
    <lineage>
        <taxon>Eukaryota</taxon>
        <taxon>Fungi</taxon>
        <taxon>Dikarya</taxon>
        <taxon>Ascomycota</taxon>
        <taxon>Saccharomycotina</taxon>
        <taxon>Pichiomycetes</taxon>
        <taxon>Pachysolenaceae</taxon>
        <taxon>Pachysolen</taxon>
    </lineage>
</organism>
<comment type="catalytic activity">
    <reaction evidence="6">
        <text>L-lysyl-[histone] + S-adenosyl-L-methionine = N(6)-methyl-L-lysyl-[histone] + S-adenosyl-L-homocysteine + H(+)</text>
        <dbReference type="Rhea" id="RHEA:10024"/>
        <dbReference type="Rhea" id="RHEA-COMP:9845"/>
        <dbReference type="Rhea" id="RHEA-COMP:9846"/>
        <dbReference type="ChEBI" id="CHEBI:15378"/>
        <dbReference type="ChEBI" id="CHEBI:29969"/>
        <dbReference type="ChEBI" id="CHEBI:57856"/>
        <dbReference type="ChEBI" id="CHEBI:59789"/>
        <dbReference type="ChEBI" id="CHEBI:61929"/>
    </reaction>
    <physiologicalReaction direction="left-to-right" evidence="6">
        <dbReference type="Rhea" id="RHEA:10025"/>
    </physiologicalReaction>
</comment>
<dbReference type="OrthoDB" id="438641at2759"/>
<feature type="domain" description="SET" evidence="7">
    <location>
        <begin position="123"/>
        <end position="404"/>
    </location>
</feature>
<proteinExistence type="predicted"/>
<gene>
    <name evidence="8" type="ORF">PACTADRAFT_48199</name>
</gene>
<dbReference type="PROSITE" id="PS50280">
    <property type="entry name" value="SET"/>
    <property type="match status" value="1"/>
</dbReference>
<name>A0A1E4U346_PACTA</name>
<dbReference type="GO" id="GO:0042799">
    <property type="term" value="F:histone H4K20 methyltransferase activity"/>
    <property type="evidence" value="ECO:0007669"/>
    <property type="project" value="TreeGrafter"/>
</dbReference>
<keyword evidence="9" id="KW-1185">Reference proteome</keyword>
<dbReference type="CDD" id="cd20071">
    <property type="entry name" value="SET_SMYD"/>
    <property type="match status" value="1"/>
</dbReference>
<reference evidence="9" key="1">
    <citation type="submission" date="2016-05" db="EMBL/GenBank/DDBJ databases">
        <title>Comparative genomics of biotechnologically important yeasts.</title>
        <authorList>
            <consortium name="DOE Joint Genome Institute"/>
            <person name="Riley R."/>
            <person name="Haridas S."/>
            <person name="Wolfe K.H."/>
            <person name="Lopes M.R."/>
            <person name="Hittinger C.T."/>
            <person name="Goker M."/>
            <person name="Salamov A."/>
            <person name="Wisecaver J."/>
            <person name="Long T.M."/>
            <person name="Aerts A.L."/>
            <person name="Barry K."/>
            <person name="Choi C."/>
            <person name="Clum A."/>
            <person name="Coughlan A.Y."/>
            <person name="Deshpande S."/>
            <person name="Douglass A.P."/>
            <person name="Hanson S.J."/>
            <person name="Klenk H.-P."/>
            <person name="Labutti K."/>
            <person name="Lapidus A."/>
            <person name="Lindquist E."/>
            <person name="Lipzen A."/>
            <person name="Meier-Kolthoff J.P."/>
            <person name="Ohm R.A."/>
            <person name="Otillar R.P."/>
            <person name="Pangilinan J."/>
            <person name="Peng Y."/>
            <person name="Rokas A."/>
            <person name="Rosa C.A."/>
            <person name="Scheuner C."/>
            <person name="Sibirny A.A."/>
            <person name="Slot J.C."/>
            <person name="Stielow J.B."/>
            <person name="Sun H."/>
            <person name="Kurtzman C.P."/>
            <person name="Blackwell M."/>
            <person name="Grigoriev I.V."/>
            <person name="Jeffries T.W."/>
        </authorList>
    </citation>
    <scope>NUCLEOTIDE SEQUENCE [LARGE SCALE GENOMIC DNA]</scope>
    <source>
        <strain evidence="9">NRRL Y-2460</strain>
    </source>
</reference>
<dbReference type="Gene3D" id="2.170.270.10">
    <property type="entry name" value="SET domain"/>
    <property type="match status" value="1"/>
</dbReference>
<evidence type="ECO:0000313" key="8">
    <source>
        <dbReference type="EMBL" id="ODV98434.1"/>
    </source>
</evidence>
<evidence type="ECO:0000256" key="5">
    <source>
        <dbReference type="ARBA" id="ARBA00044528"/>
    </source>
</evidence>
<keyword evidence="1" id="KW-0489">Methyltransferase</keyword>
<evidence type="ECO:0000256" key="1">
    <source>
        <dbReference type="ARBA" id="ARBA00022603"/>
    </source>
</evidence>
<dbReference type="STRING" id="669874.A0A1E4U346"/>
<dbReference type="GO" id="GO:0045814">
    <property type="term" value="P:negative regulation of gene expression, epigenetic"/>
    <property type="evidence" value="ECO:0007669"/>
    <property type="project" value="TreeGrafter"/>
</dbReference>
<dbReference type="PANTHER" id="PTHR46402">
    <property type="entry name" value="SET AND MYND DOMAIN-CONTAINING PROTEIN 5"/>
    <property type="match status" value="1"/>
</dbReference>
<evidence type="ECO:0000256" key="4">
    <source>
        <dbReference type="ARBA" id="ARBA00042380"/>
    </source>
</evidence>